<feature type="domain" description="Putative restriction endonuclease" evidence="1">
    <location>
        <begin position="12"/>
        <end position="171"/>
    </location>
</feature>
<gene>
    <name evidence="2" type="ORF">ACFOPQ_08610</name>
</gene>
<dbReference type="SUPFAM" id="SSF52980">
    <property type="entry name" value="Restriction endonuclease-like"/>
    <property type="match status" value="1"/>
</dbReference>
<dbReference type="RefSeq" id="WP_380077132.1">
    <property type="nucleotide sequence ID" value="NZ_JBHRZF010000101.1"/>
</dbReference>
<evidence type="ECO:0000313" key="3">
    <source>
        <dbReference type="Proteomes" id="UP001595748"/>
    </source>
</evidence>
<keyword evidence="2" id="KW-0378">Hydrolase</keyword>
<proteinExistence type="predicted"/>
<dbReference type="CDD" id="cd06260">
    <property type="entry name" value="DUF820-like"/>
    <property type="match status" value="1"/>
</dbReference>
<comment type="caution">
    <text evidence="2">The sequence shown here is derived from an EMBL/GenBank/DDBJ whole genome shotgun (WGS) entry which is preliminary data.</text>
</comment>
<dbReference type="GO" id="GO:0004519">
    <property type="term" value="F:endonuclease activity"/>
    <property type="evidence" value="ECO:0007669"/>
    <property type="project" value="UniProtKB-KW"/>
</dbReference>
<reference evidence="3" key="1">
    <citation type="journal article" date="2019" name="Int. J. Syst. Evol. Microbiol.">
        <title>The Global Catalogue of Microorganisms (GCM) 10K type strain sequencing project: providing services to taxonomists for standard genome sequencing and annotation.</title>
        <authorList>
            <consortium name="The Broad Institute Genomics Platform"/>
            <consortium name="The Broad Institute Genome Sequencing Center for Infectious Disease"/>
            <person name="Wu L."/>
            <person name="Ma J."/>
        </authorList>
    </citation>
    <scope>NUCLEOTIDE SEQUENCE [LARGE SCALE GENOMIC DNA]</scope>
    <source>
        <strain evidence="3">CCTCC AB 2013263</strain>
    </source>
</reference>
<organism evidence="2 3">
    <name type="scientific">Deinococcus antarcticus</name>
    <dbReference type="NCBI Taxonomy" id="1298767"/>
    <lineage>
        <taxon>Bacteria</taxon>
        <taxon>Thermotogati</taxon>
        <taxon>Deinococcota</taxon>
        <taxon>Deinococci</taxon>
        <taxon>Deinococcales</taxon>
        <taxon>Deinococcaceae</taxon>
        <taxon>Deinococcus</taxon>
    </lineage>
</organism>
<keyword evidence="3" id="KW-1185">Reference proteome</keyword>
<dbReference type="Proteomes" id="UP001595748">
    <property type="component" value="Unassembled WGS sequence"/>
</dbReference>
<name>A0ABV8A5U5_9DEIO</name>
<dbReference type="PANTHER" id="PTHR36558:SF1">
    <property type="entry name" value="RESTRICTION ENDONUCLEASE DOMAIN-CONTAINING PROTEIN-RELATED"/>
    <property type="match status" value="1"/>
</dbReference>
<dbReference type="InterPro" id="IPR008538">
    <property type="entry name" value="Uma2"/>
</dbReference>
<dbReference type="InterPro" id="IPR012296">
    <property type="entry name" value="Nuclease_put_TT1808"/>
</dbReference>
<protein>
    <submittedName>
        <fullName evidence="2">Uma2 family endonuclease</fullName>
    </submittedName>
</protein>
<evidence type="ECO:0000313" key="2">
    <source>
        <dbReference type="EMBL" id="MFC3860824.1"/>
    </source>
</evidence>
<dbReference type="Gene3D" id="3.90.1570.10">
    <property type="entry name" value="tt1808, chain A"/>
    <property type="match status" value="1"/>
</dbReference>
<keyword evidence="2" id="KW-0540">Nuclease</keyword>
<dbReference type="InterPro" id="IPR011335">
    <property type="entry name" value="Restrct_endonuc-II-like"/>
</dbReference>
<accession>A0ABV8A5U5</accession>
<dbReference type="Pfam" id="PF05685">
    <property type="entry name" value="Uma2"/>
    <property type="match status" value="1"/>
</dbReference>
<dbReference type="EMBL" id="JBHRZF010000101">
    <property type="protein sequence ID" value="MFC3860824.1"/>
    <property type="molecule type" value="Genomic_DNA"/>
</dbReference>
<evidence type="ECO:0000259" key="1">
    <source>
        <dbReference type="Pfam" id="PF05685"/>
    </source>
</evidence>
<dbReference type="PANTHER" id="PTHR36558">
    <property type="entry name" value="GLR1098 PROTEIN"/>
    <property type="match status" value="1"/>
</dbReference>
<sequence length="187" mass="21117">MSEPAFQRMSAEEYLRTERDSPVKREFVDGFVYPLHAQAGASKTHTRLTLRIGSMLENLATERGCRPYVSDMKLMASAWRTFYYPDVMVCCGPDNPEQDFEVDACLLIEVLSPSTAAHDRTGKFAAYTALPGLQTYLLVEQTQPRIYAYQRTEGDWELTEYESGEIPLPCLDAGLNVERVYRGLGPS</sequence>
<keyword evidence="2" id="KW-0255">Endonuclease</keyword>